<proteinExistence type="predicted"/>
<name>A0A8S4A108_9EUPU</name>
<evidence type="ECO:0000313" key="3">
    <source>
        <dbReference type="Proteomes" id="UP000678393"/>
    </source>
</evidence>
<dbReference type="AlphaFoldDB" id="A0A8S4A108"/>
<feature type="transmembrane region" description="Helical" evidence="1">
    <location>
        <begin position="23"/>
        <end position="41"/>
    </location>
</feature>
<feature type="transmembrane region" description="Helical" evidence="1">
    <location>
        <begin position="61"/>
        <end position="78"/>
    </location>
</feature>
<protein>
    <submittedName>
        <fullName evidence="2">Uncharacterized protein</fullName>
    </submittedName>
</protein>
<accession>A0A8S4A108</accession>
<evidence type="ECO:0000313" key="2">
    <source>
        <dbReference type="EMBL" id="CAG5134984.1"/>
    </source>
</evidence>
<keyword evidence="1" id="KW-0812">Transmembrane</keyword>
<sequence>MEPQRPRSKSDEEVVRQLVTEGLLLYCLPSFVVCMGGMYLMRRRAATKTVSRVEQMALSALQYYGAGILGLGVAMQYYRPQFEQKVLEKIPNSTYAKLIRNRNARK</sequence>
<gene>
    <name evidence="2" type="ORF">CUNI_LOCUS20542</name>
</gene>
<evidence type="ECO:0000256" key="1">
    <source>
        <dbReference type="SAM" id="Phobius"/>
    </source>
</evidence>
<keyword evidence="1" id="KW-0472">Membrane</keyword>
<reference evidence="2" key="1">
    <citation type="submission" date="2021-04" db="EMBL/GenBank/DDBJ databases">
        <authorList>
            <consortium name="Molecular Ecology Group"/>
        </authorList>
    </citation>
    <scope>NUCLEOTIDE SEQUENCE</scope>
</reference>
<dbReference type="EMBL" id="CAJHNH020007780">
    <property type="protein sequence ID" value="CAG5134984.1"/>
    <property type="molecule type" value="Genomic_DNA"/>
</dbReference>
<keyword evidence="3" id="KW-1185">Reference proteome</keyword>
<keyword evidence="1" id="KW-1133">Transmembrane helix</keyword>
<organism evidence="2 3">
    <name type="scientific">Candidula unifasciata</name>
    <dbReference type="NCBI Taxonomy" id="100452"/>
    <lineage>
        <taxon>Eukaryota</taxon>
        <taxon>Metazoa</taxon>
        <taxon>Spiralia</taxon>
        <taxon>Lophotrochozoa</taxon>
        <taxon>Mollusca</taxon>
        <taxon>Gastropoda</taxon>
        <taxon>Heterobranchia</taxon>
        <taxon>Euthyneura</taxon>
        <taxon>Panpulmonata</taxon>
        <taxon>Eupulmonata</taxon>
        <taxon>Stylommatophora</taxon>
        <taxon>Helicina</taxon>
        <taxon>Helicoidea</taxon>
        <taxon>Geomitridae</taxon>
        <taxon>Candidula</taxon>
    </lineage>
</organism>
<dbReference type="Proteomes" id="UP000678393">
    <property type="component" value="Unassembled WGS sequence"/>
</dbReference>
<comment type="caution">
    <text evidence="2">The sequence shown here is derived from an EMBL/GenBank/DDBJ whole genome shotgun (WGS) entry which is preliminary data.</text>
</comment>